<sequence>MQVRDFHKTYCNVVHGFRFNVNVKALSQMIEEKYHDEPLPHHTLPFNS</sequence>
<dbReference type="AlphaFoldDB" id="A0A563VU69"/>
<evidence type="ECO:0000313" key="1">
    <source>
        <dbReference type="EMBL" id="VEP14929.1"/>
    </source>
</evidence>
<organism evidence="1 2">
    <name type="scientific">Hyella patelloides LEGE 07179</name>
    <dbReference type="NCBI Taxonomy" id="945734"/>
    <lineage>
        <taxon>Bacteria</taxon>
        <taxon>Bacillati</taxon>
        <taxon>Cyanobacteriota</taxon>
        <taxon>Cyanophyceae</taxon>
        <taxon>Pleurocapsales</taxon>
        <taxon>Hyellaceae</taxon>
        <taxon>Hyella</taxon>
    </lineage>
</organism>
<dbReference type="EMBL" id="CAACVJ010000223">
    <property type="protein sequence ID" value="VEP14929.1"/>
    <property type="molecule type" value="Genomic_DNA"/>
</dbReference>
<reference evidence="1 2" key="1">
    <citation type="submission" date="2019-01" db="EMBL/GenBank/DDBJ databases">
        <authorList>
            <person name="Brito A."/>
        </authorList>
    </citation>
    <scope>NUCLEOTIDE SEQUENCE [LARGE SCALE GENOMIC DNA]</scope>
    <source>
        <strain evidence="1">1</strain>
    </source>
</reference>
<gene>
    <name evidence="1" type="ORF">H1P_30005</name>
</gene>
<name>A0A563VU69_9CYAN</name>
<protein>
    <recommendedName>
        <fullName evidence="3">Transposase</fullName>
    </recommendedName>
</protein>
<accession>A0A563VU69</accession>
<evidence type="ECO:0000313" key="2">
    <source>
        <dbReference type="Proteomes" id="UP000320055"/>
    </source>
</evidence>
<evidence type="ECO:0008006" key="3">
    <source>
        <dbReference type="Google" id="ProtNLM"/>
    </source>
</evidence>
<proteinExistence type="predicted"/>
<dbReference type="Proteomes" id="UP000320055">
    <property type="component" value="Unassembled WGS sequence"/>
</dbReference>
<keyword evidence="2" id="KW-1185">Reference proteome</keyword>